<feature type="region of interest" description="Disordered" evidence="8">
    <location>
        <begin position="96"/>
        <end position="157"/>
    </location>
</feature>
<evidence type="ECO:0000313" key="9">
    <source>
        <dbReference type="EMBL" id="GID74212.1"/>
    </source>
</evidence>
<keyword evidence="4 7" id="KW-0812">Transmembrane</keyword>
<name>A0ABQ3Y2N1_9ACTN</name>
<dbReference type="PANTHER" id="PTHR33508:SF1">
    <property type="entry name" value="UPF0056 MEMBRANE PROTEIN YHCE"/>
    <property type="match status" value="1"/>
</dbReference>
<keyword evidence="5 7" id="KW-1133">Transmembrane helix</keyword>
<dbReference type="PANTHER" id="PTHR33508">
    <property type="entry name" value="UPF0056 MEMBRANE PROTEIN YHCE"/>
    <property type="match status" value="1"/>
</dbReference>
<dbReference type="InterPro" id="IPR002771">
    <property type="entry name" value="Multi_antbiot-R_MarC"/>
</dbReference>
<reference evidence="9 10" key="1">
    <citation type="submission" date="2021-01" db="EMBL/GenBank/DDBJ databases">
        <title>Whole genome shotgun sequence of Actinoplanes deccanensis NBRC 13994.</title>
        <authorList>
            <person name="Komaki H."/>
            <person name="Tamura T."/>
        </authorList>
    </citation>
    <scope>NUCLEOTIDE SEQUENCE [LARGE SCALE GENOMIC DNA]</scope>
    <source>
        <strain evidence="9 10">NBRC 13994</strain>
    </source>
</reference>
<comment type="similarity">
    <text evidence="2 7">Belongs to the UPF0056 (MarC) family.</text>
</comment>
<evidence type="ECO:0000256" key="2">
    <source>
        <dbReference type="ARBA" id="ARBA00009784"/>
    </source>
</evidence>
<comment type="caution">
    <text evidence="7">Lacks conserved residue(s) required for the propagation of feature annotation.</text>
</comment>
<keyword evidence="10" id="KW-1185">Reference proteome</keyword>
<dbReference type="RefSeq" id="WP_239168746.1">
    <property type="nucleotide sequence ID" value="NZ_BAAABO010000037.1"/>
</dbReference>
<dbReference type="Pfam" id="PF01914">
    <property type="entry name" value="MarC"/>
    <property type="match status" value="2"/>
</dbReference>
<keyword evidence="3" id="KW-1003">Cell membrane</keyword>
<feature type="transmembrane region" description="Helical" evidence="7">
    <location>
        <begin position="246"/>
        <end position="267"/>
    </location>
</feature>
<feature type="transmembrane region" description="Helical" evidence="7">
    <location>
        <begin position="213"/>
        <end position="234"/>
    </location>
</feature>
<proteinExistence type="inferred from homology"/>
<evidence type="ECO:0000256" key="3">
    <source>
        <dbReference type="ARBA" id="ARBA00022475"/>
    </source>
</evidence>
<evidence type="ECO:0000256" key="6">
    <source>
        <dbReference type="ARBA" id="ARBA00023136"/>
    </source>
</evidence>
<evidence type="ECO:0000256" key="5">
    <source>
        <dbReference type="ARBA" id="ARBA00022989"/>
    </source>
</evidence>
<dbReference type="Proteomes" id="UP000609879">
    <property type="component" value="Unassembled WGS sequence"/>
</dbReference>
<evidence type="ECO:0000256" key="4">
    <source>
        <dbReference type="ARBA" id="ARBA00022692"/>
    </source>
</evidence>
<evidence type="ECO:0000256" key="7">
    <source>
        <dbReference type="RuleBase" id="RU362048"/>
    </source>
</evidence>
<feature type="transmembrane region" description="Helical" evidence="7">
    <location>
        <begin position="67"/>
        <end position="88"/>
    </location>
</feature>
<dbReference type="EMBL" id="BOMI01000051">
    <property type="protein sequence ID" value="GID74212.1"/>
    <property type="molecule type" value="Genomic_DNA"/>
</dbReference>
<accession>A0ABQ3Y2N1</accession>
<feature type="transmembrane region" description="Helical" evidence="7">
    <location>
        <begin position="39"/>
        <end position="60"/>
    </location>
</feature>
<evidence type="ECO:0000256" key="8">
    <source>
        <dbReference type="SAM" id="MobiDB-lite"/>
    </source>
</evidence>
<feature type="compositionally biased region" description="Low complexity" evidence="8">
    <location>
        <begin position="101"/>
        <end position="157"/>
    </location>
</feature>
<organism evidence="9 10">
    <name type="scientific">Paractinoplanes deccanensis</name>
    <dbReference type="NCBI Taxonomy" id="113561"/>
    <lineage>
        <taxon>Bacteria</taxon>
        <taxon>Bacillati</taxon>
        <taxon>Actinomycetota</taxon>
        <taxon>Actinomycetes</taxon>
        <taxon>Micromonosporales</taxon>
        <taxon>Micromonosporaceae</taxon>
        <taxon>Paractinoplanes</taxon>
    </lineage>
</organism>
<gene>
    <name evidence="9" type="ORF">Ade02nite_28530</name>
</gene>
<sequence>MSFQYDALVLFLALFALYSPVAALSSYLPIIRPYTHAEQLRLALGLVVNVTVFVLLAIWVGEPLLELLGISTAALTATGGIALILASVPLMTGKATPPAPESAAPVESTPAAAPAPSSSAPADSLPAASSSSAPAGSLPVTAPAPSSSASAGSLPATAGPPAAAVPASASSAAAAAVPASASPAAATPLPAAATPLPATPAAPGPTHKSGKSVLFTPITFPLTVGGTTFAFGVGASADVGSATGRLLLSVAALAYAIVTGLTLYAAGHVERRISPAAAAILDRIAGILLTAIAVVLLTNGFTELALSAIDRFQ</sequence>
<keyword evidence="6 7" id="KW-0472">Membrane</keyword>
<comment type="caution">
    <text evidence="9">The sequence shown here is derived from an EMBL/GenBank/DDBJ whole genome shotgun (WGS) entry which is preliminary data.</text>
</comment>
<comment type="subcellular location">
    <subcellularLocation>
        <location evidence="1 7">Cell membrane</location>
        <topology evidence="1 7">Multi-pass membrane protein</topology>
    </subcellularLocation>
</comment>
<feature type="transmembrane region" description="Helical" evidence="7">
    <location>
        <begin position="287"/>
        <end position="309"/>
    </location>
</feature>
<protein>
    <recommendedName>
        <fullName evidence="7">UPF0056 membrane protein</fullName>
    </recommendedName>
</protein>
<evidence type="ECO:0000313" key="10">
    <source>
        <dbReference type="Proteomes" id="UP000609879"/>
    </source>
</evidence>
<evidence type="ECO:0000256" key="1">
    <source>
        <dbReference type="ARBA" id="ARBA00004651"/>
    </source>
</evidence>